<dbReference type="GO" id="GO:0003676">
    <property type="term" value="F:nucleic acid binding"/>
    <property type="evidence" value="ECO:0007669"/>
    <property type="project" value="InterPro"/>
</dbReference>
<feature type="region of interest" description="Disordered" evidence="2">
    <location>
        <begin position="524"/>
        <end position="551"/>
    </location>
</feature>
<feature type="compositionally biased region" description="Basic residues" evidence="2">
    <location>
        <begin position="352"/>
        <end position="361"/>
    </location>
</feature>
<feature type="compositionally biased region" description="Low complexity" evidence="2">
    <location>
        <begin position="400"/>
        <end position="410"/>
    </location>
</feature>
<name>A0AAV2E0K1_9ROSI</name>
<dbReference type="EMBL" id="OZ034816">
    <property type="protein sequence ID" value="CAL1379458.1"/>
    <property type="molecule type" value="Genomic_DNA"/>
</dbReference>
<dbReference type="Proteomes" id="UP001497516">
    <property type="component" value="Chromosome 3"/>
</dbReference>
<feature type="compositionally biased region" description="Basic and acidic residues" evidence="2">
    <location>
        <begin position="415"/>
        <end position="426"/>
    </location>
</feature>
<dbReference type="InterPro" id="IPR025558">
    <property type="entry name" value="DUF4283"/>
</dbReference>
<feature type="domain" description="CCHC-type" evidence="3">
    <location>
        <begin position="198"/>
        <end position="212"/>
    </location>
</feature>
<evidence type="ECO:0000313" key="4">
    <source>
        <dbReference type="EMBL" id="CAL1379458.1"/>
    </source>
</evidence>
<organism evidence="4 5">
    <name type="scientific">Linum trigynum</name>
    <dbReference type="NCBI Taxonomy" id="586398"/>
    <lineage>
        <taxon>Eukaryota</taxon>
        <taxon>Viridiplantae</taxon>
        <taxon>Streptophyta</taxon>
        <taxon>Embryophyta</taxon>
        <taxon>Tracheophyta</taxon>
        <taxon>Spermatophyta</taxon>
        <taxon>Magnoliopsida</taxon>
        <taxon>eudicotyledons</taxon>
        <taxon>Gunneridae</taxon>
        <taxon>Pentapetalae</taxon>
        <taxon>rosids</taxon>
        <taxon>fabids</taxon>
        <taxon>Malpighiales</taxon>
        <taxon>Linaceae</taxon>
        <taxon>Linum</taxon>
    </lineage>
</organism>
<dbReference type="InterPro" id="IPR001878">
    <property type="entry name" value="Znf_CCHC"/>
</dbReference>
<feature type="region of interest" description="Disordered" evidence="2">
    <location>
        <begin position="443"/>
        <end position="462"/>
    </location>
</feature>
<dbReference type="InterPro" id="IPR040256">
    <property type="entry name" value="At4g02000-like"/>
</dbReference>
<evidence type="ECO:0000313" key="5">
    <source>
        <dbReference type="Proteomes" id="UP001497516"/>
    </source>
</evidence>
<keyword evidence="1" id="KW-0479">Metal-binding</keyword>
<dbReference type="AlphaFoldDB" id="A0AAV2E0K1"/>
<dbReference type="PROSITE" id="PS50158">
    <property type="entry name" value="ZF_CCHC"/>
    <property type="match status" value="1"/>
</dbReference>
<proteinExistence type="predicted"/>
<evidence type="ECO:0000259" key="3">
    <source>
        <dbReference type="PROSITE" id="PS50158"/>
    </source>
</evidence>
<dbReference type="PANTHER" id="PTHR31286:SF167">
    <property type="entry name" value="OS09G0268800 PROTEIN"/>
    <property type="match status" value="1"/>
</dbReference>
<feature type="compositionally biased region" description="Polar residues" evidence="2">
    <location>
        <begin position="537"/>
        <end position="548"/>
    </location>
</feature>
<protein>
    <recommendedName>
        <fullName evidence="3">CCHC-type domain-containing protein</fullName>
    </recommendedName>
</protein>
<evidence type="ECO:0000256" key="2">
    <source>
        <dbReference type="SAM" id="MobiDB-lite"/>
    </source>
</evidence>
<keyword evidence="1" id="KW-0863">Zinc-finger</keyword>
<dbReference type="Pfam" id="PF14392">
    <property type="entry name" value="zf-CCHC_4"/>
    <property type="match status" value="1"/>
</dbReference>
<keyword evidence="1" id="KW-0862">Zinc</keyword>
<gene>
    <name evidence="4" type="ORF">LTRI10_LOCUS20975</name>
</gene>
<reference evidence="4 5" key="1">
    <citation type="submission" date="2024-04" db="EMBL/GenBank/DDBJ databases">
        <authorList>
            <person name="Fracassetti M."/>
        </authorList>
    </citation>
    <scope>NUCLEOTIDE SEQUENCE [LARGE SCALE GENOMIC DNA]</scope>
</reference>
<dbReference type="PANTHER" id="PTHR31286">
    <property type="entry name" value="GLYCINE-RICH CELL WALL STRUCTURAL PROTEIN 1.8-LIKE"/>
    <property type="match status" value="1"/>
</dbReference>
<sequence length="673" mass="75069">MARITNDQVVEFSLEEVQATRVHKSRMLIGRLFSDDRLSTAELRDAVNRPWQGQGRIVVRELPHGLFEFTIPSEAAKSWVLQRTPWTIADRILHLKPWIPAVSQRTFEELAIVPFRVQLWEIQEGCCTPQFGRKIITSMIGRVLEAAVFTSAGNTRNFVKVKTLVDFSKPLRSQIMATNDETGGFWIRLKYEFLPCFCFKCGRVGHARQTCRFDPPTRKERFGPHMSTKEMGRKVFDGDETRVQAARIPRSVWVNTELHRPQSPGADRDLGPQNPVTNRPPKKTGTDAALGQKRAGQVRQQARGPEDGSESPLWMGSSTNPFITTEDRPLRSSPKKFPVAKGPRLALGNLTRRGKPKKKQRSPMDIDGPVKPLLRAGQPKGVRAGTGADPGGKTKAGRGPAPCEPASSPAPRQPVDPKPKKAEGKSRPRRLILEEESEEEVLFCGISSMGPSRESSEAGVHRRRLRQKGVVLDAVPLRQIPPVQKNEAGMCSLPRESSPRVQLACEETLGEDGFEEDCQLQSRTREAGAKNGAANLETGQGSWKPTDSSSDEECPVFEVRRRSPQGNHSLKRLARSNRVNQVVKAFEKGMSMAETETPLAPNINGQGDARLAITIDEYGTNITDKMHRHKKRQLEDILGEDEESPIPKKQFVEVMEEADKVEEASLEWPPVDK</sequence>
<accession>A0AAV2E0K1</accession>
<dbReference type="GO" id="GO:0008270">
    <property type="term" value="F:zinc ion binding"/>
    <property type="evidence" value="ECO:0007669"/>
    <property type="project" value="UniProtKB-KW"/>
</dbReference>
<evidence type="ECO:0000256" key="1">
    <source>
        <dbReference type="PROSITE-ProRule" id="PRU00047"/>
    </source>
</evidence>
<dbReference type="Pfam" id="PF14111">
    <property type="entry name" value="DUF4283"/>
    <property type="match status" value="1"/>
</dbReference>
<keyword evidence="5" id="KW-1185">Reference proteome</keyword>
<feature type="region of interest" description="Disordered" evidence="2">
    <location>
        <begin position="253"/>
        <end position="434"/>
    </location>
</feature>
<dbReference type="InterPro" id="IPR025836">
    <property type="entry name" value="Zn_knuckle_CX2CX4HX4C"/>
</dbReference>